<comment type="similarity">
    <text evidence="1">Belongs to the TolB family.</text>
</comment>
<protein>
    <recommendedName>
        <fullName evidence="4">Dipeptidylpeptidase IV N-terminal domain-containing protein</fullName>
    </recommendedName>
</protein>
<dbReference type="InterPro" id="IPR011659">
    <property type="entry name" value="WD40"/>
</dbReference>
<name>A0A383D9X9_9ZZZZ</name>
<feature type="region of interest" description="Disordered" evidence="2">
    <location>
        <begin position="130"/>
        <end position="149"/>
    </location>
</feature>
<dbReference type="AlphaFoldDB" id="A0A383D9X9"/>
<gene>
    <name evidence="3" type="ORF">METZ01_LOCUS493532</name>
</gene>
<dbReference type="Pfam" id="PF07676">
    <property type="entry name" value="PD40"/>
    <property type="match status" value="3"/>
</dbReference>
<proteinExistence type="inferred from homology"/>
<dbReference type="EMBL" id="UINC01215131">
    <property type="protein sequence ID" value="SVE40678.1"/>
    <property type="molecule type" value="Genomic_DNA"/>
</dbReference>
<dbReference type="InterPro" id="IPR011042">
    <property type="entry name" value="6-blade_b-propeller_TolB-like"/>
</dbReference>
<dbReference type="Gene3D" id="2.120.10.30">
    <property type="entry name" value="TolB, C-terminal domain"/>
    <property type="match status" value="1"/>
</dbReference>
<evidence type="ECO:0000256" key="2">
    <source>
        <dbReference type="SAM" id="MobiDB-lite"/>
    </source>
</evidence>
<evidence type="ECO:0000256" key="1">
    <source>
        <dbReference type="ARBA" id="ARBA00009820"/>
    </source>
</evidence>
<evidence type="ECO:0000313" key="3">
    <source>
        <dbReference type="EMBL" id="SVE40678.1"/>
    </source>
</evidence>
<dbReference type="PANTHER" id="PTHR36842">
    <property type="entry name" value="PROTEIN TOLB HOMOLOG"/>
    <property type="match status" value="1"/>
</dbReference>
<accession>A0A383D9X9</accession>
<sequence length="149" mass="16945">HKAIDTVPDLSPDNQNLIFVSDRSGKEQIYFLKLGTKIPFQLTFGRGSNSDPVWSPDGTLIAYSRFRYGISQIHLMDPFTGEDHALTRGRYNSEQPAWSPDGRQIVYVSSPTGINKLYVMFVDGTGRRRLTRSPKDFEEGSPSWTPRKY</sequence>
<evidence type="ECO:0008006" key="4">
    <source>
        <dbReference type="Google" id="ProtNLM"/>
    </source>
</evidence>
<dbReference type="SUPFAM" id="SSF82171">
    <property type="entry name" value="DPP6 N-terminal domain-like"/>
    <property type="match status" value="1"/>
</dbReference>
<organism evidence="3">
    <name type="scientific">marine metagenome</name>
    <dbReference type="NCBI Taxonomy" id="408172"/>
    <lineage>
        <taxon>unclassified sequences</taxon>
        <taxon>metagenomes</taxon>
        <taxon>ecological metagenomes</taxon>
    </lineage>
</organism>
<dbReference type="PANTHER" id="PTHR36842:SF1">
    <property type="entry name" value="PROTEIN TOLB"/>
    <property type="match status" value="1"/>
</dbReference>
<feature type="non-terminal residue" evidence="3">
    <location>
        <position position="1"/>
    </location>
</feature>
<reference evidence="3" key="1">
    <citation type="submission" date="2018-05" db="EMBL/GenBank/DDBJ databases">
        <authorList>
            <person name="Lanie J.A."/>
            <person name="Ng W.-L."/>
            <person name="Kazmierczak K.M."/>
            <person name="Andrzejewski T.M."/>
            <person name="Davidsen T.M."/>
            <person name="Wayne K.J."/>
            <person name="Tettelin H."/>
            <person name="Glass J.I."/>
            <person name="Rusch D."/>
            <person name="Podicherti R."/>
            <person name="Tsui H.-C.T."/>
            <person name="Winkler M.E."/>
        </authorList>
    </citation>
    <scope>NUCLEOTIDE SEQUENCE</scope>
</reference>